<feature type="region of interest" description="Disordered" evidence="1">
    <location>
        <begin position="59"/>
        <end position="81"/>
    </location>
</feature>
<accession>A0A4U0VU13</accession>
<feature type="compositionally biased region" description="Acidic residues" evidence="1">
    <location>
        <begin position="528"/>
        <end position="542"/>
    </location>
</feature>
<proteinExistence type="predicted"/>
<comment type="caution">
    <text evidence="2">The sequence shown here is derived from an EMBL/GenBank/DDBJ whole genome shotgun (WGS) entry which is preliminary data.</text>
</comment>
<feature type="compositionally biased region" description="Basic and acidic residues" evidence="1">
    <location>
        <begin position="504"/>
        <end position="527"/>
    </location>
</feature>
<dbReference type="OrthoDB" id="5409365at2759"/>
<reference evidence="2 3" key="1">
    <citation type="submission" date="2017-03" db="EMBL/GenBank/DDBJ databases">
        <title>Genomes of endolithic fungi from Antarctica.</title>
        <authorList>
            <person name="Coleine C."/>
            <person name="Masonjones S."/>
            <person name="Stajich J.E."/>
        </authorList>
    </citation>
    <scope>NUCLEOTIDE SEQUENCE [LARGE SCALE GENOMIC DNA]</scope>
    <source>
        <strain evidence="2 3">CCFEE 5184</strain>
    </source>
</reference>
<organism evidence="2 3">
    <name type="scientific">Friedmanniomyces simplex</name>
    <dbReference type="NCBI Taxonomy" id="329884"/>
    <lineage>
        <taxon>Eukaryota</taxon>
        <taxon>Fungi</taxon>
        <taxon>Dikarya</taxon>
        <taxon>Ascomycota</taxon>
        <taxon>Pezizomycotina</taxon>
        <taxon>Dothideomycetes</taxon>
        <taxon>Dothideomycetidae</taxon>
        <taxon>Mycosphaerellales</taxon>
        <taxon>Teratosphaeriaceae</taxon>
        <taxon>Friedmanniomyces</taxon>
    </lineage>
</organism>
<feature type="region of interest" description="Disordered" evidence="1">
    <location>
        <begin position="501"/>
        <end position="542"/>
    </location>
</feature>
<keyword evidence="3" id="KW-1185">Reference proteome</keyword>
<protein>
    <submittedName>
        <fullName evidence="2">Uncharacterized protein</fullName>
    </submittedName>
</protein>
<evidence type="ECO:0000256" key="1">
    <source>
        <dbReference type="SAM" id="MobiDB-lite"/>
    </source>
</evidence>
<name>A0A4U0VU13_9PEZI</name>
<dbReference type="EMBL" id="NAJQ01001782">
    <property type="protein sequence ID" value="TKA53003.1"/>
    <property type="molecule type" value="Genomic_DNA"/>
</dbReference>
<gene>
    <name evidence="2" type="ORF">B0A55_13676</name>
</gene>
<evidence type="ECO:0000313" key="3">
    <source>
        <dbReference type="Proteomes" id="UP000309340"/>
    </source>
</evidence>
<dbReference type="AlphaFoldDB" id="A0A4U0VU13"/>
<dbReference type="Proteomes" id="UP000309340">
    <property type="component" value="Unassembled WGS sequence"/>
</dbReference>
<sequence>MPTFRSVTVHVTDKNDVPLEEHGIRKSDRAKNTSCYVLSENDMPFRISIKPSALPFPEFEREAEERRSRREKDKKGKAVERAERGYEFESRGGDVDKRQKVMEDIYDKPEEFERKMGLHDIEDVDLRKHVQWLARRYGDASWEILLLQAVEFDLPFQRRALVALEDFASSYHVGLGEQQEDDGSEVTKKAPYHLIATLRLDARRGWEKRSIVCLDQGHPQFRAPEGETKMVYRTVRDPDGGLRQCGWYFREVGIETVMDSLDKLLLAGDNNSNDTTSTDHDNDVVPAEDDDDLLTAFRTLGANGLNDSEEPFGAGQIEITFERIKIGQLKRNEDFHDDAADADADDDVGKAVDAAKVPHIAARDAGIKRRGTHDVIYFEPYVPGESPFAIFRFYYRNEQRMRKMGFLGPAAEAAGTGTQQQKKAALSSLAPLSVTQATLPQYDFNAEGGGIAGGDVSGTETKVEGAGVGENKMVFGGGVEVGKTAGVGKIRMVFGGEVGAVETESAKRLAEGDLDREVEEGVKKVRTEEEEEEEEEEEAEEV</sequence>
<evidence type="ECO:0000313" key="2">
    <source>
        <dbReference type="EMBL" id="TKA53003.1"/>
    </source>
</evidence>